<gene>
    <name evidence="2" type="ORF">BDN70DRAFT_881571</name>
</gene>
<reference evidence="2" key="1">
    <citation type="submission" date="2020-11" db="EMBL/GenBank/DDBJ databases">
        <authorList>
            <consortium name="DOE Joint Genome Institute"/>
            <person name="Ahrendt S."/>
            <person name="Riley R."/>
            <person name="Andreopoulos W."/>
            <person name="Labutti K."/>
            <person name="Pangilinan J."/>
            <person name="Ruiz-Duenas F.J."/>
            <person name="Barrasa J.M."/>
            <person name="Sanchez-Garcia M."/>
            <person name="Camarero S."/>
            <person name="Miyauchi S."/>
            <person name="Serrano A."/>
            <person name="Linde D."/>
            <person name="Babiker R."/>
            <person name="Drula E."/>
            <person name="Ayuso-Fernandez I."/>
            <person name="Pacheco R."/>
            <person name="Padilla G."/>
            <person name="Ferreira P."/>
            <person name="Barriuso J."/>
            <person name="Kellner H."/>
            <person name="Castanera R."/>
            <person name="Alfaro M."/>
            <person name="Ramirez L."/>
            <person name="Pisabarro A.G."/>
            <person name="Kuo A."/>
            <person name="Tritt A."/>
            <person name="Lipzen A."/>
            <person name="He G."/>
            <person name="Yan M."/>
            <person name="Ng V."/>
            <person name="Cullen D."/>
            <person name="Martin F."/>
            <person name="Rosso M.-N."/>
            <person name="Henrissat B."/>
            <person name="Hibbett D."/>
            <person name="Martinez A.T."/>
            <person name="Grigoriev I.V."/>
        </authorList>
    </citation>
    <scope>NUCLEOTIDE SEQUENCE</scope>
    <source>
        <strain evidence="2">CIRM-BRFM 674</strain>
    </source>
</reference>
<organism evidence="2 3">
    <name type="scientific">Pholiota conissans</name>
    <dbReference type="NCBI Taxonomy" id="109636"/>
    <lineage>
        <taxon>Eukaryota</taxon>
        <taxon>Fungi</taxon>
        <taxon>Dikarya</taxon>
        <taxon>Basidiomycota</taxon>
        <taxon>Agaricomycotina</taxon>
        <taxon>Agaricomycetes</taxon>
        <taxon>Agaricomycetidae</taxon>
        <taxon>Agaricales</taxon>
        <taxon>Agaricineae</taxon>
        <taxon>Strophariaceae</taxon>
        <taxon>Pholiota</taxon>
    </lineage>
</organism>
<comment type="caution">
    <text evidence="2">The sequence shown here is derived from an EMBL/GenBank/DDBJ whole genome shotgun (WGS) entry which is preliminary data.</text>
</comment>
<name>A0A9P5YZV1_9AGAR</name>
<keyword evidence="1" id="KW-0472">Membrane</keyword>
<sequence length="78" mass="8727">MAPFFHVMSQRNIPPSVAHKSPNDTKVALLIRHLPIVRERGFMQIMLVYGITQSTTSCAYVLLSRRIRAFGAGRDTGV</sequence>
<dbReference type="Proteomes" id="UP000807469">
    <property type="component" value="Unassembled WGS sequence"/>
</dbReference>
<evidence type="ECO:0000313" key="2">
    <source>
        <dbReference type="EMBL" id="KAF9477080.1"/>
    </source>
</evidence>
<evidence type="ECO:0000256" key="1">
    <source>
        <dbReference type="SAM" id="Phobius"/>
    </source>
</evidence>
<accession>A0A9P5YZV1</accession>
<feature type="transmembrane region" description="Helical" evidence="1">
    <location>
        <begin position="42"/>
        <end position="63"/>
    </location>
</feature>
<protein>
    <submittedName>
        <fullName evidence="2">Uncharacterized protein</fullName>
    </submittedName>
</protein>
<dbReference type="AlphaFoldDB" id="A0A9P5YZV1"/>
<keyword evidence="1" id="KW-0812">Transmembrane</keyword>
<keyword evidence="3" id="KW-1185">Reference proteome</keyword>
<proteinExistence type="predicted"/>
<evidence type="ECO:0000313" key="3">
    <source>
        <dbReference type="Proteomes" id="UP000807469"/>
    </source>
</evidence>
<keyword evidence="1" id="KW-1133">Transmembrane helix</keyword>
<dbReference type="EMBL" id="MU155272">
    <property type="protein sequence ID" value="KAF9477080.1"/>
    <property type="molecule type" value="Genomic_DNA"/>
</dbReference>